<sequence>MKKQTMIEFPGGGASCNPAPVRVFLKFAWLGLLESFLGDLFSQTRSLARYRFENNSPKNFVAHDRNNNVKNSSSLTVHSSLNNETNFSRFTSHFSLIKPSHFSLPPTPAFTLAEVLTTLGIIGIVAAMTLPSLINKAERVILAQQFKKSYANLQNAINLVQAEYGEPYECYALGYADYHTDQCLEFWPAVLSKMKVIAKCDGIDYDCHPKYKTKAEVLAQGGSVSNNSCSFNLKTRAINYYILYDGSYLILNDYSAAGHHKLYFAIDVNGKKGPNKWGYDVFYLNLRREDLKKNTITTSSVCQIKEKDGLYFSEIILK</sequence>
<dbReference type="Gene3D" id="3.30.700.10">
    <property type="entry name" value="Glycoprotein, Type 4 Pilin"/>
    <property type="match status" value="1"/>
</dbReference>
<protein>
    <submittedName>
        <fullName evidence="1">Type II secretion system protein</fullName>
    </submittedName>
</protein>
<name>A0A9D1FYB5_9BACT</name>
<evidence type="ECO:0000313" key="2">
    <source>
        <dbReference type="Proteomes" id="UP000824139"/>
    </source>
</evidence>
<accession>A0A9D1FYB5</accession>
<dbReference type="EMBL" id="DVJO01000195">
    <property type="protein sequence ID" value="HIS83731.1"/>
    <property type="molecule type" value="Genomic_DNA"/>
</dbReference>
<reference evidence="1" key="1">
    <citation type="submission" date="2020-10" db="EMBL/GenBank/DDBJ databases">
        <authorList>
            <person name="Gilroy R."/>
        </authorList>
    </citation>
    <scope>NUCLEOTIDE SEQUENCE</scope>
    <source>
        <strain evidence="1">CHK152-2994</strain>
    </source>
</reference>
<dbReference type="InterPro" id="IPR045584">
    <property type="entry name" value="Pilin-like"/>
</dbReference>
<comment type="caution">
    <text evidence="1">The sequence shown here is derived from an EMBL/GenBank/DDBJ whole genome shotgun (WGS) entry which is preliminary data.</text>
</comment>
<evidence type="ECO:0000313" key="1">
    <source>
        <dbReference type="EMBL" id="HIS83731.1"/>
    </source>
</evidence>
<organism evidence="1 2">
    <name type="scientific">Candidatus Scatenecus faecavium</name>
    <dbReference type="NCBI Taxonomy" id="2840915"/>
    <lineage>
        <taxon>Bacteria</taxon>
        <taxon>Candidatus Scatenecus</taxon>
    </lineage>
</organism>
<proteinExistence type="predicted"/>
<gene>
    <name evidence="1" type="ORF">IAD41_09035</name>
</gene>
<dbReference type="SUPFAM" id="SSF54523">
    <property type="entry name" value="Pili subunits"/>
    <property type="match status" value="1"/>
</dbReference>
<dbReference type="Proteomes" id="UP000824139">
    <property type="component" value="Unassembled WGS sequence"/>
</dbReference>
<reference evidence="1" key="2">
    <citation type="journal article" date="2021" name="PeerJ">
        <title>Extensive microbial diversity within the chicken gut microbiome revealed by metagenomics and culture.</title>
        <authorList>
            <person name="Gilroy R."/>
            <person name="Ravi A."/>
            <person name="Getino M."/>
            <person name="Pursley I."/>
            <person name="Horton D.L."/>
            <person name="Alikhan N.F."/>
            <person name="Baker D."/>
            <person name="Gharbi K."/>
            <person name="Hall N."/>
            <person name="Watson M."/>
            <person name="Adriaenssens E.M."/>
            <person name="Foster-Nyarko E."/>
            <person name="Jarju S."/>
            <person name="Secka A."/>
            <person name="Antonio M."/>
            <person name="Oren A."/>
            <person name="Chaudhuri R.R."/>
            <person name="La Ragione R."/>
            <person name="Hildebrand F."/>
            <person name="Pallen M.J."/>
        </authorList>
    </citation>
    <scope>NUCLEOTIDE SEQUENCE</scope>
    <source>
        <strain evidence="1">CHK152-2994</strain>
    </source>
</reference>
<dbReference type="AlphaFoldDB" id="A0A9D1FYB5"/>